<reference evidence="11" key="1">
    <citation type="submission" date="2016-10" db="EMBL/GenBank/DDBJ databases">
        <authorList>
            <person name="Varghese N."/>
            <person name="Submissions S."/>
        </authorList>
    </citation>
    <scope>NUCLEOTIDE SEQUENCE [LARGE SCALE GENOMIC DNA]</scope>
    <source>
        <strain evidence="11">DSM 45962</strain>
    </source>
</reference>
<feature type="transmembrane region" description="Helical" evidence="9">
    <location>
        <begin position="402"/>
        <end position="424"/>
    </location>
</feature>
<dbReference type="PANTHER" id="PTHR47019">
    <property type="entry name" value="LIPID II FLIPPASE MURJ"/>
    <property type="match status" value="1"/>
</dbReference>
<feature type="transmembrane region" description="Helical" evidence="9">
    <location>
        <begin position="370"/>
        <end position="390"/>
    </location>
</feature>
<evidence type="ECO:0000256" key="3">
    <source>
        <dbReference type="ARBA" id="ARBA00022692"/>
    </source>
</evidence>
<feature type="transmembrane region" description="Helical" evidence="9">
    <location>
        <begin position="675"/>
        <end position="696"/>
    </location>
</feature>
<dbReference type="GO" id="GO:0015648">
    <property type="term" value="F:lipid-linked peptidoglycan transporter activity"/>
    <property type="evidence" value="ECO:0007669"/>
    <property type="project" value="TreeGrafter"/>
</dbReference>
<feature type="transmembrane region" description="Helical" evidence="9">
    <location>
        <begin position="636"/>
        <end position="654"/>
    </location>
</feature>
<evidence type="ECO:0000256" key="8">
    <source>
        <dbReference type="SAM" id="MobiDB-lite"/>
    </source>
</evidence>
<dbReference type="Proteomes" id="UP000199022">
    <property type="component" value="Unassembled WGS sequence"/>
</dbReference>
<protein>
    <submittedName>
        <fullName evidence="10">Putative peptidoglycan lipid II flippase</fullName>
    </submittedName>
</protein>
<keyword evidence="6 9" id="KW-1133">Transmembrane helix</keyword>
<feature type="compositionally biased region" description="Low complexity" evidence="8">
    <location>
        <begin position="109"/>
        <end position="125"/>
    </location>
</feature>
<sequence length="750" mass="76034">MSGGGHRPDGGPASGEGPTVAEIVERAAEERRSGEQPAARPAKPARPLPPAPYGAVPPPLAAPSASALAGHPTTDDPAVPQQRPPRRPGPGPDPRPAERPERPERRPEGASGPGTRFSPLGAALAPPTPAPRPAAPVPPPVVPPPAVPPPPAPGPAARSGEQVSFRTRFVPGPDDTQIIPVLPPVPARVDEDEDTGTVVAREGTPGGSRGILRAAGTMAVASLVSRITGLLRTVVITAALGVAAVNDAYNTANTLPNIVYELLLGGVLTSVVVPLLVHAQERDRDGGVGYAQRLTTLAMAGLVVMTGVAVLAAPLLTRAYGIAGDPDQVALANWLARLLLVEIVFYGLGALATAILNARGVFGWPAWAPVLNNVVVIATAGLFVAASGPGPLTPVSITPTQVWLLGVGTTLGIAVQALVLVPQLRKVGVPLRPRWGLRGSGLGEAGTLGLWVVGYVAISQVGVLVATRVANAAGRMSEQAGQEGGLGSAGFANVSLLFQMPYGIIGVALLTALVPRMSRAASRHDVPGVAADLSLGMRLSAVGLLPVTALLVVLGPALTTVAFGHGETSLEQARAMGTALALGAFGLLPMAVTLLQLRVFYAMKDARTPTLIQVAMVLVRVPLLLLVPVLVEPQHVVAGLVVATSLTYVAGWVAGDVALRRRLGAVRTGDTAGPVLKLLAVSVVAGGVGWGAVHLTSGVVGTSVTGSLVTLLVGSLVIGVVVVIGVVLAKVPEVSGPVAAVRARLGGARR</sequence>
<keyword evidence="7 9" id="KW-0472">Membrane</keyword>
<feature type="compositionally biased region" description="Basic and acidic residues" evidence="8">
    <location>
        <begin position="95"/>
        <end position="108"/>
    </location>
</feature>
<feature type="transmembrane region" description="Helical" evidence="9">
    <location>
        <begin position="223"/>
        <end position="246"/>
    </location>
</feature>
<evidence type="ECO:0000313" key="11">
    <source>
        <dbReference type="Proteomes" id="UP000199022"/>
    </source>
</evidence>
<keyword evidence="4" id="KW-0133">Cell shape</keyword>
<dbReference type="GO" id="GO:0009252">
    <property type="term" value="P:peptidoglycan biosynthetic process"/>
    <property type="evidence" value="ECO:0007669"/>
    <property type="project" value="UniProtKB-KW"/>
</dbReference>
<name>A0A1I1GVR7_9ACTN</name>
<feature type="transmembrane region" description="Helical" evidence="9">
    <location>
        <begin position="445"/>
        <end position="470"/>
    </location>
</feature>
<feature type="region of interest" description="Disordered" evidence="8">
    <location>
        <begin position="1"/>
        <end position="162"/>
    </location>
</feature>
<accession>A0A1I1GVR7</accession>
<feature type="transmembrane region" description="Helical" evidence="9">
    <location>
        <begin position="578"/>
        <end position="599"/>
    </location>
</feature>
<feature type="transmembrane region" description="Helical" evidence="9">
    <location>
        <begin position="297"/>
        <end position="316"/>
    </location>
</feature>
<proteinExistence type="predicted"/>
<feature type="transmembrane region" description="Helical" evidence="9">
    <location>
        <begin position="708"/>
        <end position="729"/>
    </location>
</feature>
<keyword evidence="3 9" id="KW-0812">Transmembrane</keyword>
<feature type="compositionally biased region" description="Basic and acidic residues" evidence="8">
    <location>
        <begin position="23"/>
        <end position="34"/>
    </location>
</feature>
<evidence type="ECO:0000256" key="9">
    <source>
        <dbReference type="SAM" id="Phobius"/>
    </source>
</evidence>
<evidence type="ECO:0000256" key="6">
    <source>
        <dbReference type="ARBA" id="ARBA00022989"/>
    </source>
</evidence>
<evidence type="ECO:0000256" key="7">
    <source>
        <dbReference type="ARBA" id="ARBA00023136"/>
    </source>
</evidence>
<comment type="subcellular location">
    <subcellularLocation>
        <location evidence="1">Cell membrane</location>
        <topology evidence="1">Multi-pass membrane protein</topology>
    </subcellularLocation>
</comment>
<feature type="transmembrane region" description="Helical" evidence="9">
    <location>
        <begin position="258"/>
        <end position="277"/>
    </location>
</feature>
<dbReference type="AlphaFoldDB" id="A0A1I1GVR7"/>
<feature type="transmembrane region" description="Helical" evidence="9">
    <location>
        <begin position="535"/>
        <end position="558"/>
    </location>
</feature>
<keyword evidence="5" id="KW-0573">Peptidoglycan synthesis</keyword>
<organism evidence="10 11">
    <name type="scientific">Klenkia taihuensis</name>
    <dbReference type="NCBI Taxonomy" id="1225127"/>
    <lineage>
        <taxon>Bacteria</taxon>
        <taxon>Bacillati</taxon>
        <taxon>Actinomycetota</taxon>
        <taxon>Actinomycetes</taxon>
        <taxon>Geodermatophilales</taxon>
        <taxon>Geodermatophilaceae</taxon>
        <taxon>Klenkia</taxon>
    </lineage>
</organism>
<feature type="compositionally biased region" description="Pro residues" evidence="8">
    <location>
        <begin position="44"/>
        <end position="61"/>
    </location>
</feature>
<dbReference type="Pfam" id="PF03023">
    <property type="entry name" value="MurJ"/>
    <property type="match status" value="1"/>
</dbReference>
<feature type="transmembrane region" description="Helical" evidence="9">
    <location>
        <begin position="611"/>
        <end position="630"/>
    </location>
</feature>
<evidence type="ECO:0000256" key="1">
    <source>
        <dbReference type="ARBA" id="ARBA00004651"/>
    </source>
</evidence>
<dbReference type="PRINTS" id="PR01806">
    <property type="entry name" value="VIRFACTRMVIN"/>
</dbReference>
<dbReference type="InterPro" id="IPR051050">
    <property type="entry name" value="Lipid_II_flippase_MurJ/MviN"/>
</dbReference>
<evidence type="ECO:0000313" key="10">
    <source>
        <dbReference type="EMBL" id="SFC13948.1"/>
    </source>
</evidence>
<keyword evidence="11" id="KW-1185">Reference proteome</keyword>
<dbReference type="GO" id="GO:0008360">
    <property type="term" value="P:regulation of cell shape"/>
    <property type="evidence" value="ECO:0007669"/>
    <property type="project" value="UniProtKB-KW"/>
</dbReference>
<feature type="compositionally biased region" description="Pro residues" evidence="8">
    <location>
        <begin position="126"/>
        <end position="154"/>
    </location>
</feature>
<dbReference type="CDD" id="cd13123">
    <property type="entry name" value="MATE_MurJ_like"/>
    <property type="match status" value="1"/>
</dbReference>
<feature type="transmembrane region" description="Helical" evidence="9">
    <location>
        <begin position="490"/>
        <end position="514"/>
    </location>
</feature>
<evidence type="ECO:0000256" key="5">
    <source>
        <dbReference type="ARBA" id="ARBA00022984"/>
    </source>
</evidence>
<feature type="transmembrane region" description="Helical" evidence="9">
    <location>
        <begin position="336"/>
        <end position="358"/>
    </location>
</feature>
<dbReference type="InterPro" id="IPR004268">
    <property type="entry name" value="MurJ"/>
</dbReference>
<dbReference type="GO" id="GO:0034204">
    <property type="term" value="P:lipid translocation"/>
    <property type="evidence" value="ECO:0007669"/>
    <property type="project" value="TreeGrafter"/>
</dbReference>
<evidence type="ECO:0000256" key="4">
    <source>
        <dbReference type="ARBA" id="ARBA00022960"/>
    </source>
</evidence>
<dbReference type="NCBIfam" id="TIGR01695">
    <property type="entry name" value="murJ_mviN"/>
    <property type="match status" value="1"/>
</dbReference>
<dbReference type="GO" id="GO:0005886">
    <property type="term" value="C:plasma membrane"/>
    <property type="evidence" value="ECO:0007669"/>
    <property type="project" value="UniProtKB-SubCell"/>
</dbReference>
<evidence type="ECO:0000256" key="2">
    <source>
        <dbReference type="ARBA" id="ARBA00022475"/>
    </source>
</evidence>
<gene>
    <name evidence="10" type="ORF">SAMN05661030_0217</name>
</gene>
<dbReference type="EMBL" id="FOMD01000001">
    <property type="protein sequence ID" value="SFC13948.1"/>
    <property type="molecule type" value="Genomic_DNA"/>
</dbReference>
<dbReference type="STRING" id="1225127.SAMN05661030_0217"/>
<dbReference type="RefSeq" id="WP_229827534.1">
    <property type="nucleotide sequence ID" value="NZ_BNAC01000002.1"/>
</dbReference>
<keyword evidence="2" id="KW-1003">Cell membrane</keyword>
<dbReference type="PANTHER" id="PTHR47019:SF1">
    <property type="entry name" value="LIPID II FLIPPASE MURJ"/>
    <property type="match status" value="1"/>
</dbReference>